<dbReference type="SUPFAM" id="SSF55486">
    <property type="entry name" value="Metalloproteases ('zincins'), catalytic domain"/>
    <property type="match status" value="1"/>
</dbReference>
<dbReference type="PROSITE" id="PS51885">
    <property type="entry name" value="NEPRILYSIN"/>
    <property type="match status" value="1"/>
</dbReference>
<evidence type="ECO:0000256" key="3">
    <source>
        <dbReference type="ARBA" id="ARBA00007357"/>
    </source>
</evidence>
<evidence type="ECO:0000256" key="7">
    <source>
        <dbReference type="ARBA" id="ARBA00022833"/>
    </source>
</evidence>
<keyword evidence="5" id="KW-0479">Metal-binding</keyword>
<dbReference type="InterPro" id="IPR042089">
    <property type="entry name" value="Peptidase_M13_dom_2"/>
</dbReference>
<dbReference type="InterPro" id="IPR018497">
    <property type="entry name" value="Peptidase_M13_C"/>
</dbReference>
<feature type="transmembrane region" description="Helical" evidence="10">
    <location>
        <begin position="99"/>
        <end position="125"/>
    </location>
</feature>
<evidence type="ECO:0000256" key="5">
    <source>
        <dbReference type="ARBA" id="ARBA00022723"/>
    </source>
</evidence>
<keyword evidence="7" id="KW-0862">Zinc</keyword>
<proteinExistence type="inferred from homology"/>
<dbReference type="GO" id="GO:0046872">
    <property type="term" value="F:metal ion binding"/>
    <property type="evidence" value="ECO:0007669"/>
    <property type="project" value="UniProtKB-KW"/>
</dbReference>
<evidence type="ECO:0000256" key="1">
    <source>
        <dbReference type="ARBA" id="ARBA00001947"/>
    </source>
</evidence>
<dbReference type="GO" id="GO:0005886">
    <property type="term" value="C:plasma membrane"/>
    <property type="evidence" value="ECO:0007669"/>
    <property type="project" value="UniProtKB-SubCell"/>
</dbReference>
<evidence type="ECO:0000256" key="4">
    <source>
        <dbReference type="ARBA" id="ARBA00022670"/>
    </source>
</evidence>
<evidence type="ECO:0000256" key="6">
    <source>
        <dbReference type="ARBA" id="ARBA00022801"/>
    </source>
</evidence>
<feature type="compositionally biased region" description="Polar residues" evidence="9">
    <location>
        <begin position="15"/>
        <end position="29"/>
    </location>
</feature>
<dbReference type="Gene3D" id="1.10.1380.10">
    <property type="entry name" value="Neutral endopeptidase , domain2"/>
    <property type="match status" value="1"/>
</dbReference>
<dbReference type="Pfam" id="PF05649">
    <property type="entry name" value="Peptidase_M13_N"/>
    <property type="match status" value="1"/>
</dbReference>
<dbReference type="AlphaFoldDB" id="A0A1B6HVF8"/>
<dbReference type="GO" id="GO:0004222">
    <property type="term" value="F:metalloendopeptidase activity"/>
    <property type="evidence" value="ECO:0007669"/>
    <property type="project" value="InterPro"/>
</dbReference>
<accession>A0A1B6HVF8</accession>
<keyword evidence="10" id="KW-1133">Transmembrane helix</keyword>
<dbReference type="GO" id="GO:0016485">
    <property type="term" value="P:protein processing"/>
    <property type="evidence" value="ECO:0007669"/>
    <property type="project" value="TreeGrafter"/>
</dbReference>
<comment type="similarity">
    <text evidence="3">Belongs to the peptidase M13 family.</text>
</comment>
<keyword evidence="4" id="KW-0645">Protease</keyword>
<evidence type="ECO:0000256" key="2">
    <source>
        <dbReference type="ARBA" id="ARBA00004401"/>
    </source>
</evidence>
<evidence type="ECO:0000313" key="13">
    <source>
        <dbReference type="EMBL" id="JAS78664.1"/>
    </source>
</evidence>
<reference evidence="13" key="1">
    <citation type="submission" date="2015-11" db="EMBL/GenBank/DDBJ databases">
        <title>De novo transcriptome assembly of four potential Pierce s Disease insect vectors from Arizona vineyards.</title>
        <authorList>
            <person name="Tassone E.E."/>
        </authorList>
    </citation>
    <scope>NUCLEOTIDE SEQUENCE</scope>
</reference>
<feature type="domain" description="Peptidase M13 C-terminal" evidence="11">
    <location>
        <begin position="612"/>
        <end position="808"/>
    </location>
</feature>
<evidence type="ECO:0000259" key="11">
    <source>
        <dbReference type="Pfam" id="PF01431"/>
    </source>
</evidence>
<evidence type="ECO:0000256" key="8">
    <source>
        <dbReference type="ARBA" id="ARBA00023049"/>
    </source>
</evidence>
<dbReference type="PANTHER" id="PTHR11733:SF228">
    <property type="entry name" value="PROTEIN GONE EARLY"/>
    <property type="match status" value="1"/>
</dbReference>
<dbReference type="CDD" id="cd08662">
    <property type="entry name" value="M13"/>
    <property type="match status" value="1"/>
</dbReference>
<protein>
    <submittedName>
        <fullName evidence="13">Uncharacterized protein</fullName>
    </submittedName>
</protein>
<comment type="subcellular location">
    <subcellularLocation>
        <location evidence="2">Cell membrane</location>
        <topology evidence="2">Single-pass type II membrane protein</topology>
    </subcellularLocation>
</comment>
<name>A0A1B6HVF8_9HEMI</name>
<dbReference type="InterPro" id="IPR008753">
    <property type="entry name" value="Peptidase_M13_N"/>
</dbReference>
<keyword evidence="10" id="KW-0812">Transmembrane</keyword>
<dbReference type="PANTHER" id="PTHR11733">
    <property type="entry name" value="ZINC METALLOPROTEASE FAMILY M13 NEPRILYSIN-RELATED"/>
    <property type="match status" value="1"/>
</dbReference>
<feature type="region of interest" description="Disordered" evidence="9">
    <location>
        <begin position="1"/>
        <end position="38"/>
    </location>
</feature>
<comment type="cofactor">
    <cofactor evidence="1">
        <name>Zn(2+)</name>
        <dbReference type="ChEBI" id="CHEBI:29105"/>
    </cofactor>
</comment>
<keyword evidence="8" id="KW-0482">Metalloprotease</keyword>
<evidence type="ECO:0000259" key="12">
    <source>
        <dbReference type="Pfam" id="PF05649"/>
    </source>
</evidence>
<feature type="compositionally biased region" description="Basic and acidic residues" evidence="9">
    <location>
        <begin position="1"/>
        <end position="12"/>
    </location>
</feature>
<dbReference type="EMBL" id="GECU01029042">
    <property type="protein sequence ID" value="JAS78664.1"/>
    <property type="molecule type" value="Transcribed_RNA"/>
</dbReference>
<sequence>MGDTPEQEKKPIENGLSNESEDSGNTSEQEPCLPTDLKGKEMDITDTLDSKHLDTEMMKPNKKRHNVNKKPHVSVWVTISNSFSASVKYLMDKTGLSKIGVTVAVIFLLLFIVCCITLLVLGIIWPKIPHELKFPICRRSACLRSSSEILPRMDPNVSACDDFREFACGRWLQNHPLPADRSAWSLRRHLEFKTRDRIRQLIQTQPHPTQISSFAWKTKYFYESCMAMDNIETAKEVMLTSHISSLGGWNVLREFQVHSFDLRHTFTRLHSEFGVSLFFKVDVVPDPRSPQDYVVQIAPADLGLPDKSYYYRAHNAMPVMTYKRYLKDVAQLLGATSSDAATFSEDMFNFERRLVEVTPDTKDLQPLQAANKNTVGELKNLAPSIPLHDVLLAKYPEANIDDTTEILIPFPNYLQNISNLISTTDRTALNNYMMWRLTDSFLPYLSKKFRDTVAVYRKDLLGEQQPLQRWEMCIKTMQKFMGFGLAVLLQNHAEDFGRDVKVADEIFSEIMREAKHSVERAGWLPQELQEHIIGKLMSMGLEVGFPTGGTLLSDENLEDTYREMFIINRDFFQNIKYGINFFQKQQQLRLKKFDEFYRWIDAASNFDLRVHYVAAANKIVIPQALLQEPYFHPDYPLAVLYGGLGVEIASAMVQAVTPWDVLYADDGTLVDSQHPAVNQSKLAFLHPVSCLRHWWGKEGFASPFASDTTTYNTLIKLSGINIALRTLQNQLKYTPHTHQPALENFEDGHLFFITFAQSVCSIKSPQQRDLDSTLDTSLSDKSLLSVVLSQVKEFSRLFSCSKGNIFFTAIPCEDVL</sequence>
<dbReference type="Gene3D" id="3.40.390.10">
    <property type="entry name" value="Collagenase (Catalytic Domain)"/>
    <property type="match status" value="1"/>
</dbReference>
<dbReference type="Pfam" id="PF01431">
    <property type="entry name" value="Peptidase_M13"/>
    <property type="match status" value="1"/>
</dbReference>
<gene>
    <name evidence="13" type="ORF">g.33756</name>
</gene>
<evidence type="ECO:0000256" key="10">
    <source>
        <dbReference type="SAM" id="Phobius"/>
    </source>
</evidence>
<keyword evidence="10" id="KW-0472">Membrane</keyword>
<keyword evidence="6" id="KW-0378">Hydrolase</keyword>
<evidence type="ECO:0000256" key="9">
    <source>
        <dbReference type="SAM" id="MobiDB-lite"/>
    </source>
</evidence>
<feature type="domain" description="Peptidase M13 N-terminal" evidence="12">
    <location>
        <begin position="160"/>
        <end position="546"/>
    </location>
</feature>
<dbReference type="InterPro" id="IPR024079">
    <property type="entry name" value="MetalloPept_cat_dom_sf"/>
</dbReference>
<dbReference type="InterPro" id="IPR000718">
    <property type="entry name" value="Peptidase_M13"/>
</dbReference>
<organism evidence="13">
    <name type="scientific">Homalodisca liturata</name>
    <dbReference type="NCBI Taxonomy" id="320908"/>
    <lineage>
        <taxon>Eukaryota</taxon>
        <taxon>Metazoa</taxon>
        <taxon>Ecdysozoa</taxon>
        <taxon>Arthropoda</taxon>
        <taxon>Hexapoda</taxon>
        <taxon>Insecta</taxon>
        <taxon>Pterygota</taxon>
        <taxon>Neoptera</taxon>
        <taxon>Paraneoptera</taxon>
        <taxon>Hemiptera</taxon>
        <taxon>Auchenorrhyncha</taxon>
        <taxon>Membracoidea</taxon>
        <taxon>Cicadellidae</taxon>
        <taxon>Cicadellinae</taxon>
        <taxon>Proconiini</taxon>
        <taxon>Homalodisca</taxon>
    </lineage>
</organism>